<sequence length="152" mass="17165">MKRMLINATQQEELRVALVDGQRLYDLDIESPGHEQKKANIYKGKITRIEPSLEAAFVDYGAERHGFLPLKEIAREYFPANYNAHGRPNIKDVLREGQEVIVQIDKEERGNKGAALTTFISLAGSYLVLMPNNPRAGGISRRIEGDDRTELK</sequence>
<keyword evidence="10" id="KW-0378">Hydrolase</keyword>
<organism evidence="16 17">
    <name type="scientific">Klebsiella variicola</name>
    <dbReference type="NCBI Taxonomy" id="244366"/>
    <lineage>
        <taxon>Bacteria</taxon>
        <taxon>Pseudomonadati</taxon>
        <taxon>Pseudomonadota</taxon>
        <taxon>Gammaproteobacteria</taxon>
        <taxon>Enterobacterales</taxon>
        <taxon>Enterobacteriaceae</taxon>
        <taxon>Klebsiella/Raoultella group</taxon>
        <taxon>Klebsiella</taxon>
        <taxon>Klebsiella pneumoniae complex</taxon>
    </lineage>
</organism>
<dbReference type="GO" id="GO:0046872">
    <property type="term" value="F:metal ion binding"/>
    <property type="evidence" value="ECO:0007669"/>
    <property type="project" value="UniProtKB-KW"/>
</dbReference>
<keyword evidence="5" id="KW-0819">tRNA processing</keyword>
<dbReference type="GO" id="GO:0004519">
    <property type="term" value="F:endonuclease activity"/>
    <property type="evidence" value="ECO:0007669"/>
    <property type="project" value="UniProtKB-KW"/>
</dbReference>
<dbReference type="GO" id="GO:0016787">
    <property type="term" value="F:hydrolase activity"/>
    <property type="evidence" value="ECO:0007669"/>
    <property type="project" value="UniProtKB-KW"/>
</dbReference>
<dbReference type="GO" id="GO:0006364">
    <property type="term" value="P:rRNA processing"/>
    <property type="evidence" value="ECO:0007669"/>
    <property type="project" value="UniProtKB-KW"/>
</dbReference>
<keyword evidence="9" id="KW-0255">Endonuclease</keyword>
<dbReference type="PANTHER" id="PTHR30001">
    <property type="entry name" value="RIBONUCLEASE"/>
    <property type="match status" value="1"/>
</dbReference>
<accession>A0A2N5A2L5</accession>
<reference evidence="16 17" key="2">
    <citation type="submission" date="2018-01" db="EMBL/GenBank/DDBJ databases">
        <title>Genomic study of Klebsiella pneumoniae.</title>
        <authorList>
            <person name="Yang Y."/>
            <person name="Bicalho R."/>
        </authorList>
    </citation>
    <scope>NUCLEOTIDE SEQUENCE [LARGE SCALE GENOMIC DNA]</scope>
    <source>
        <strain evidence="16 17">A5</strain>
    </source>
</reference>
<gene>
    <name evidence="16" type="ORF">CWM98_38665</name>
</gene>
<keyword evidence="3" id="KW-0997">Cell inner membrane</keyword>
<dbReference type="InterPro" id="IPR003029">
    <property type="entry name" value="S1_domain"/>
</dbReference>
<protein>
    <submittedName>
        <fullName evidence="16">Ribonuclease E</fullName>
    </submittedName>
</protein>
<dbReference type="SUPFAM" id="SSF50249">
    <property type="entry name" value="Nucleic acid-binding proteins"/>
    <property type="match status" value="1"/>
</dbReference>
<keyword evidence="2" id="KW-0963">Cytoplasm</keyword>
<dbReference type="AlphaFoldDB" id="A0A2N5A2L5"/>
<evidence type="ECO:0000256" key="3">
    <source>
        <dbReference type="ARBA" id="ARBA00022519"/>
    </source>
</evidence>
<dbReference type="PANTHER" id="PTHR30001:SF1">
    <property type="entry name" value="RIBONUCLEASE E_G-LIKE PROTEIN, CHLOROPLASTIC"/>
    <property type="match status" value="1"/>
</dbReference>
<evidence type="ECO:0000313" key="17">
    <source>
        <dbReference type="Proteomes" id="UP000234473"/>
    </source>
</evidence>
<keyword evidence="13" id="KW-0694">RNA-binding</keyword>
<dbReference type="FunFam" id="2.40.50.140:FF:000040">
    <property type="entry name" value="Ribonuclease E"/>
    <property type="match status" value="1"/>
</dbReference>
<evidence type="ECO:0000256" key="12">
    <source>
        <dbReference type="ARBA" id="ARBA00022842"/>
    </source>
</evidence>
<feature type="domain" description="S1 motif" evidence="15">
    <location>
        <begin position="39"/>
        <end position="119"/>
    </location>
</feature>
<keyword evidence="12" id="KW-0460">Magnesium</keyword>
<dbReference type="Gene3D" id="2.40.50.140">
    <property type="entry name" value="Nucleic acid-binding proteins"/>
    <property type="match status" value="1"/>
</dbReference>
<feature type="non-terminal residue" evidence="16">
    <location>
        <position position="152"/>
    </location>
</feature>
<evidence type="ECO:0000256" key="7">
    <source>
        <dbReference type="ARBA" id="ARBA00022723"/>
    </source>
</evidence>
<evidence type="ECO:0000256" key="1">
    <source>
        <dbReference type="ARBA" id="ARBA00022475"/>
    </source>
</evidence>
<dbReference type="EMBL" id="PICB01003451">
    <property type="protein sequence ID" value="PLP34149.1"/>
    <property type="molecule type" value="Genomic_DNA"/>
</dbReference>
<dbReference type="GO" id="GO:0005737">
    <property type="term" value="C:cytoplasm"/>
    <property type="evidence" value="ECO:0007669"/>
    <property type="project" value="TreeGrafter"/>
</dbReference>
<evidence type="ECO:0000313" key="16">
    <source>
        <dbReference type="EMBL" id="PLP34149.1"/>
    </source>
</evidence>
<dbReference type="Proteomes" id="UP000234473">
    <property type="component" value="Unassembled WGS sequence"/>
</dbReference>
<name>A0A2N5A2L5_KLEVA</name>
<dbReference type="PROSITE" id="PS50126">
    <property type="entry name" value="S1"/>
    <property type="match status" value="1"/>
</dbReference>
<keyword evidence="8" id="KW-0699">rRNA-binding</keyword>
<dbReference type="GO" id="GO:0008033">
    <property type="term" value="P:tRNA processing"/>
    <property type="evidence" value="ECO:0007669"/>
    <property type="project" value="UniProtKB-KW"/>
</dbReference>
<proteinExistence type="predicted"/>
<keyword evidence="4" id="KW-0698">rRNA processing</keyword>
<evidence type="ECO:0000256" key="2">
    <source>
        <dbReference type="ARBA" id="ARBA00022490"/>
    </source>
</evidence>
<evidence type="ECO:0000259" key="15">
    <source>
        <dbReference type="PROSITE" id="PS50126"/>
    </source>
</evidence>
<dbReference type="Pfam" id="PF00575">
    <property type="entry name" value="S1"/>
    <property type="match status" value="1"/>
</dbReference>
<evidence type="ECO:0000256" key="8">
    <source>
        <dbReference type="ARBA" id="ARBA00022730"/>
    </source>
</evidence>
<evidence type="ECO:0000256" key="4">
    <source>
        <dbReference type="ARBA" id="ARBA00022552"/>
    </source>
</evidence>
<evidence type="ECO:0000256" key="14">
    <source>
        <dbReference type="ARBA" id="ARBA00023136"/>
    </source>
</evidence>
<evidence type="ECO:0000256" key="11">
    <source>
        <dbReference type="ARBA" id="ARBA00022833"/>
    </source>
</evidence>
<dbReference type="InterPro" id="IPR004659">
    <property type="entry name" value="RNase_E/G"/>
</dbReference>
<keyword evidence="7" id="KW-0479">Metal-binding</keyword>
<reference evidence="16 17" key="1">
    <citation type="submission" date="2017-11" db="EMBL/GenBank/DDBJ databases">
        <authorList>
            <person name="Han C.G."/>
        </authorList>
    </citation>
    <scope>NUCLEOTIDE SEQUENCE [LARGE SCALE GENOMIC DNA]</scope>
    <source>
        <strain evidence="16 17">A5</strain>
    </source>
</reference>
<dbReference type="CDD" id="cd04453">
    <property type="entry name" value="S1_RNase_E"/>
    <property type="match status" value="1"/>
</dbReference>
<dbReference type="GO" id="GO:0019843">
    <property type="term" value="F:rRNA binding"/>
    <property type="evidence" value="ECO:0007669"/>
    <property type="project" value="UniProtKB-KW"/>
</dbReference>
<evidence type="ECO:0000256" key="10">
    <source>
        <dbReference type="ARBA" id="ARBA00022801"/>
    </source>
</evidence>
<keyword evidence="6" id="KW-0540">Nuclease</keyword>
<evidence type="ECO:0000256" key="13">
    <source>
        <dbReference type="ARBA" id="ARBA00022884"/>
    </source>
</evidence>
<keyword evidence="14" id="KW-0472">Membrane</keyword>
<evidence type="ECO:0000256" key="6">
    <source>
        <dbReference type="ARBA" id="ARBA00022722"/>
    </source>
</evidence>
<comment type="caution">
    <text evidence="16">The sequence shown here is derived from an EMBL/GenBank/DDBJ whole genome shotgun (WGS) entry which is preliminary data.</text>
</comment>
<dbReference type="SMART" id="SM00316">
    <property type="entry name" value="S1"/>
    <property type="match status" value="1"/>
</dbReference>
<keyword evidence="11" id="KW-0862">Zinc</keyword>
<keyword evidence="1" id="KW-1003">Cell membrane</keyword>
<dbReference type="InterPro" id="IPR012340">
    <property type="entry name" value="NA-bd_OB-fold"/>
</dbReference>
<dbReference type="GO" id="GO:0004540">
    <property type="term" value="F:RNA nuclease activity"/>
    <property type="evidence" value="ECO:0007669"/>
    <property type="project" value="InterPro"/>
</dbReference>
<evidence type="ECO:0000256" key="9">
    <source>
        <dbReference type="ARBA" id="ARBA00022759"/>
    </source>
</evidence>
<evidence type="ECO:0000256" key="5">
    <source>
        <dbReference type="ARBA" id="ARBA00022694"/>
    </source>
</evidence>